<accession>A0ABV5ZF61</accession>
<name>A0ABV5ZF61_9GAMM</name>
<dbReference type="Pfam" id="PF00072">
    <property type="entry name" value="Response_reg"/>
    <property type="match status" value="1"/>
</dbReference>
<evidence type="ECO:0000313" key="5">
    <source>
        <dbReference type="Proteomes" id="UP001589628"/>
    </source>
</evidence>
<dbReference type="SMART" id="SM00448">
    <property type="entry name" value="REC"/>
    <property type="match status" value="1"/>
</dbReference>
<reference evidence="4 5" key="1">
    <citation type="submission" date="2024-09" db="EMBL/GenBank/DDBJ databases">
        <authorList>
            <person name="Sun Q."/>
            <person name="Mori K."/>
        </authorList>
    </citation>
    <scope>NUCLEOTIDE SEQUENCE [LARGE SCALE GENOMIC DNA]</scope>
    <source>
        <strain evidence="4 5">ATCC 51285</strain>
    </source>
</reference>
<evidence type="ECO:0000256" key="1">
    <source>
        <dbReference type="ARBA" id="ARBA00022553"/>
    </source>
</evidence>
<dbReference type="Gene3D" id="3.40.50.2300">
    <property type="match status" value="1"/>
</dbReference>
<evidence type="ECO:0000256" key="2">
    <source>
        <dbReference type="PROSITE-ProRule" id="PRU00169"/>
    </source>
</evidence>
<dbReference type="InterPro" id="IPR050595">
    <property type="entry name" value="Bact_response_regulator"/>
</dbReference>
<dbReference type="PROSITE" id="PS50110">
    <property type="entry name" value="RESPONSE_REGULATORY"/>
    <property type="match status" value="1"/>
</dbReference>
<feature type="modified residue" description="4-aspartylphosphate" evidence="2">
    <location>
        <position position="52"/>
    </location>
</feature>
<sequence>MQKILIVDDALSILNLLEFTLTRAGYQVEKAEQAAQALALAEQQQFDLIITDRSMPGMDGIELTRALRALPNCQFIPILMLTTESALERKQEGKEAGLTGWIVKPFQPQGLLDTVKRLLG</sequence>
<keyword evidence="1 2" id="KW-0597">Phosphoprotein</keyword>
<protein>
    <submittedName>
        <fullName evidence="4">Response regulator</fullName>
    </submittedName>
</protein>
<dbReference type="SUPFAM" id="SSF52172">
    <property type="entry name" value="CheY-like"/>
    <property type="match status" value="1"/>
</dbReference>
<evidence type="ECO:0000313" key="4">
    <source>
        <dbReference type="EMBL" id="MFB9887928.1"/>
    </source>
</evidence>
<dbReference type="RefSeq" id="WP_027312876.1">
    <property type="nucleotide sequence ID" value="NZ_JBHLZN010000007.1"/>
</dbReference>
<dbReference type="InterPro" id="IPR011006">
    <property type="entry name" value="CheY-like_superfamily"/>
</dbReference>
<feature type="domain" description="Response regulatory" evidence="3">
    <location>
        <begin position="3"/>
        <end position="119"/>
    </location>
</feature>
<organism evidence="4 5">
    <name type="scientific">Balneatrix alpica</name>
    <dbReference type="NCBI Taxonomy" id="75684"/>
    <lineage>
        <taxon>Bacteria</taxon>
        <taxon>Pseudomonadati</taxon>
        <taxon>Pseudomonadota</taxon>
        <taxon>Gammaproteobacteria</taxon>
        <taxon>Oceanospirillales</taxon>
        <taxon>Balneatrichaceae</taxon>
        <taxon>Balneatrix</taxon>
    </lineage>
</organism>
<comment type="caution">
    <text evidence="4">The sequence shown here is derived from an EMBL/GenBank/DDBJ whole genome shotgun (WGS) entry which is preliminary data.</text>
</comment>
<dbReference type="PANTHER" id="PTHR44591:SF25">
    <property type="entry name" value="CHEMOTAXIS TWO-COMPONENT RESPONSE REGULATOR"/>
    <property type="match status" value="1"/>
</dbReference>
<proteinExistence type="predicted"/>
<keyword evidence="5" id="KW-1185">Reference proteome</keyword>
<evidence type="ECO:0000259" key="3">
    <source>
        <dbReference type="PROSITE" id="PS50110"/>
    </source>
</evidence>
<dbReference type="PANTHER" id="PTHR44591">
    <property type="entry name" value="STRESS RESPONSE REGULATOR PROTEIN 1"/>
    <property type="match status" value="1"/>
</dbReference>
<dbReference type="InterPro" id="IPR001789">
    <property type="entry name" value="Sig_transdc_resp-reg_receiver"/>
</dbReference>
<gene>
    <name evidence="4" type="ORF">ACFFLH_16050</name>
</gene>
<dbReference type="Proteomes" id="UP001589628">
    <property type="component" value="Unassembled WGS sequence"/>
</dbReference>
<dbReference type="EMBL" id="JBHLZN010000007">
    <property type="protein sequence ID" value="MFB9887928.1"/>
    <property type="molecule type" value="Genomic_DNA"/>
</dbReference>